<dbReference type="EMBL" id="CM002803">
    <property type="protein sequence ID" value="KEI66693.1"/>
    <property type="molecule type" value="Genomic_DNA"/>
</dbReference>
<sequence>MMNTLEKLELLSENCSDRTELDRIIGQLLSIILTRHRQKLAIYDQDIKKFEQTYKLDSQQFIQQFESGILGDEMDFFEWFSLCKLRQDILVKIGKLEKAL</sequence>
<dbReference type="eggNOG" id="ENOG50339CQ">
    <property type="taxonomic scope" value="Bacteria"/>
</dbReference>
<dbReference type="RefSeq" id="WP_233428062.1">
    <property type="nucleotide sequence ID" value="NZ_CM002803.1"/>
</dbReference>
<dbReference type="PATRIC" id="fig|388467.6.peg.1626"/>
<proteinExistence type="predicted"/>
<dbReference type="Proteomes" id="UP000027395">
    <property type="component" value="Chromosome"/>
</dbReference>
<organism evidence="1 2">
    <name type="scientific">Planktothrix agardhii (strain NIVA-CYA 126/8)</name>
    <dbReference type="NCBI Taxonomy" id="388467"/>
    <lineage>
        <taxon>Bacteria</taxon>
        <taxon>Bacillati</taxon>
        <taxon>Cyanobacteriota</taxon>
        <taxon>Cyanophyceae</taxon>
        <taxon>Oscillatoriophycideae</taxon>
        <taxon>Oscillatoriales</taxon>
        <taxon>Microcoleaceae</taxon>
        <taxon>Planktothrix</taxon>
    </lineage>
</organism>
<dbReference type="AlphaFoldDB" id="A0A073CG83"/>
<evidence type="ECO:0000313" key="1">
    <source>
        <dbReference type="EMBL" id="KEI66693.1"/>
    </source>
</evidence>
<reference evidence="1 2" key="1">
    <citation type="journal article" date="2014" name="Appl. Environ. Microbiol.">
        <title>Elucidation of insertion elements encoded on plasmids and in vitro construction of shuttle vectors from the toxic cyanobacterium Planktothrix.</title>
        <authorList>
            <person name="Christiansen G."/>
            <person name="Goesmann A."/>
            <person name="Kurmayer R."/>
        </authorList>
    </citation>
    <scope>NUCLEOTIDE SEQUENCE [LARGE SCALE GENOMIC DNA]</scope>
    <source>
        <strain evidence="1 2">NIVA-CYA 126/8</strain>
    </source>
</reference>
<keyword evidence="2" id="KW-1185">Reference proteome</keyword>
<dbReference type="STRING" id="388467.A19Y_1683"/>
<dbReference type="HOGENOM" id="CLU_177745_0_0_3"/>
<name>A0A073CG83_PLAA1</name>
<gene>
    <name evidence="1" type="ORF">A19Y_1683</name>
</gene>
<protein>
    <submittedName>
        <fullName evidence="1">Uncharacterized protein</fullName>
    </submittedName>
</protein>
<accession>A0A073CG83</accession>
<evidence type="ECO:0000313" key="2">
    <source>
        <dbReference type="Proteomes" id="UP000027395"/>
    </source>
</evidence>